<sequence>MVRARRPRCQLSSVLGRRTKGALTSKQKQDLLTHAQVMQKSCSVFTSKDAKKAMWRFYLVNIGVVDKESPVDWSSYTEYAKDKNMDSVFRSWLEWVKRTQPETEQVLSKKVVGMKGEQAAQCSEQSVKAHFDAFEKVFLDVGALPKLGGELQNAHRVWAVDEKAMVDDVGKLKFVRSLSVKSLGVPNCAAGSSNFRHITVMPFICLDGRVSPPYITVSGQAEMHAWARVWPCAFVKATERGAVTTDLFIEYYAHFCQWLRSEGNVSMDEEVVIIMGSGGGSMSHFATEIGVLSAKYRCRPFYLAPYHTAALMPLDQAPNREFERAWSECRSKQSNFSTLQALDACHECWDKAYSSQNVLKGFASVGMTLGKPLCREKVLLERGPHLFRKTVPKQERNYVSDCADKVLSPPKGYKRAPDSVRCSCNLDISSVPHAVQRMKLSTP</sequence>
<dbReference type="EMBL" id="CAXAMN010006891">
    <property type="protein sequence ID" value="CAK9019530.1"/>
    <property type="molecule type" value="Genomic_DNA"/>
</dbReference>
<proteinExistence type="predicted"/>
<comment type="caution">
    <text evidence="1">The sequence shown here is derived from an EMBL/GenBank/DDBJ whole genome shotgun (WGS) entry which is preliminary data.</text>
</comment>
<accession>A0ABP0JYF3</accession>
<evidence type="ECO:0000313" key="2">
    <source>
        <dbReference type="Proteomes" id="UP001642484"/>
    </source>
</evidence>
<dbReference type="Proteomes" id="UP001642484">
    <property type="component" value="Unassembled WGS sequence"/>
</dbReference>
<gene>
    <name evidence="1" type="ORF">CCMP2556_LOCUS13688</name>
</gene>
<name>A0ABP0JYF3_9DINO</name>
<protein>
    <submittedName>
        <fullName evidence="1">Uncharacterized protein</fullName>
    </submittedName>
</protein>
<evidence type="ECO:0000313" key="1">
    <source>
        <dbReference type="EMBL" id="CAK9019530.1"/>
    </source>
</evidence>
<organism evidence="1 2">
    <name type="scientific">Durusdinium trenchii</name>
    <dbReference type="NCBI Taxonomy" id="1381693"/>
    <lineage>
        <taxon>Eukaryota</taxon>
        <taxon>Sar</taxon>
        <taxon>Alveolata</taxon>
        <taxon>Dinophyceae</taxon>
        <taxon>Suessiales</taxon>
        <taxon>Symbiodiniaceae</taxon>
        <taxon>Durusdinium</taxon>
    </lineage>
</organism>
<reference evidence="1 2" key="1">
    <citation type="submission" date="2024-02" db="EMBL/GenBank/DDBJ databases">
        <authorList>
            <person name="Chen Y."/>
            <person name="Shah S."/>
            <person name="Dougan E. K."/>
            <person name="Thang M."/>
            <person name="Chan C."/>
        </authorList>
    </citation>
    <scope>NUCLEOTIDE SEQUENCE [LARGE SCALE GENOMIC DNA]</scope>
</reference>
<keyword evidence="2" id="KW-1185">Reference proteome</keyword>